<dbReference type="AlphaFoldDB" id="A0A9D3VVX5"/>
<organism evidence="1 2">
    <name type="scientific">Gossypium stocksii</name>
    <dbReference type="NCBI Taxonomy" id="47602"/>
    <lineage>
        <taxon>Eukaryota</taxon>
        <taxon>Viridiplantae</taxon>
        <taxon>Streptophyta</taxon>
        <taxon>Embryophyta</taxon>
        <taxon>Tracheophyta</taxon>
        <taxon>Spermatophyta</taxon>
        <taxon>Magnoliopsida</taxon>
        <taxon>eudicotyledons</taxon>
        <taxon>Gunneridae</taxon>
        <taxon>Pentapetalae</taxon>
        <taxon>rosids</taxon>
        <taxon>malvids</taxon>
        <taxon>Malvales</taxon>
        <taxon>Malvaceae</taxon>
        <taxon>Malvoideae</taxon>
        <taxon>Gossypium</taxon>
    </lineage>
</organism>
<evidence type="ECO:0000313" key="2">
    <source>
        <dbReference type="Proteomes" id="UP000828251"/>
    </source>
</evidence>
<evidence type="ECO:0000313" key="1">
    <source>
        <dbReference type="EMBL" id="KAH1098252.1"/>
    </source>
</evidence>
<keyword evidence="2" id="KW-1185">Reference proteome</keyword>
<dbReference type="OrthoDB" id="1939491at2759"/>
<proteinExistence type="predicted"/>
<reference evidence="1 2" key="1">
    <citation type="journal article" date="2021" name="Plant Biotechnol. J.">
        <title>Multi-omics assisted identification of the key and species-specific regulatory components of drought-tolerant mechanisms in Gossypium stocksii.</title>
        <authorList>
            <person name="Yu D."/>
            <person name="Ke L."/>
            <person name="Zhang D."/>
            <person name="Wu Y."/>
            <person name="Sun Y."/>
            <person name="Mei J."/>
            <person name="Sun J."/>
            <person name="Sun Y."/>
        </authorList>
    </citation>
    <scope>NUCLEOTIDE SEQUENCE [LARGE SCALE GENOMIC DNA]</scope>
    <source>
        <strain evidence="2">cv. E1</strain>
        <tissue evidence="1">Leaf</tissue>
    </source>
</reference>
<sequence length="74" mass="8095">MKLYESPSSLTYGSGWQKVEYSCGYRAFNLFMSEGAAHKLGLKIEDEPGRIKTVNLESVPIKGVAKGVDLQLGT</sequence>
<dbReference type="Proteomes" id="UP000828251">
    <property type="component" value="Unassembled WGS sequence"/>
</dbReference>
<name>A0A9D3VVX5_9ROSI</name>
<comment type="caution">
    <text evidence="1">The sequence shown here is derived from an EMBL/GenBank/DDBJ whole genome shotgun (WGS) entry which is preliminary data.</text>
</comment>
<gene>
    <name evidence="1" type="ORF">J1N35_015173</name>
</gene>
<protein>
    <submittedName>
        <fullName evidence="1">Uncharacterized protein</fullName>
    </submittedName>
</protein>
<accession>A0A9D3VVX5</accession>
<dbReference type="EMBL" id="JAIQCV010000005">
    <property type="protein sequence ID" value="KAH1098252.1"/>
    <property type="molecule type" value="Genomic_DNA"/>
</dbReference>